<dbReference type="Gene3D" id="3.40.30.10">
    <property type="entry name" value="Glutaredoxin"/>
    <property type="match status" value="1"/>
</dbReference>
<evidence type="ECO:0000313" key="2">
    <source>
        <dbReference type="EMBL" id="MDT0596483.1"/>
    </source>
</evidence>
<dbReference type="SUPFAM" id="SSF47616">
    <property type="entry name" value="GST C-terminal domain-like"/>
    <property type="match status" value="1"/>
</dbReference>
<proteinExistence type="predicted"/>
<dbReference type="PANTHER" id="PTHR12289:SF67">
    <property type="match status" value="1"/>
</dbReference>
<dbReference type="RefSeq" id="WP_311370007.1">
    <property type="nucleotide sequence ID" value="NZ_JAVRHX010000007.1"/>
</dbReference>
<name>A0ABU2ZWT2_9ALTE</name>
<dbReference type="Pfam" id="PF13409">
    <property type="entry name" value="GST_N_2"/>
    <property type="match status" value="1"/>
</dbReference>
<dbReference type="PROSITE" id="PS50405">
    <property type="entry name" value="GST_CTER"/>
    <property type="match status" value="1"/>
</dbReference>
<dbReference type="InterPro" id="IPR036282">
    <property type="entry name" value="Glutathione-S-Trfase_C_sf"/>
</dbReference>
<evidence type="ECO:0000313" key="3">
    <source>
        <dbReference type="Proteomes" id="UP001253545"/>
    </source>
</evidence>
<reference evidence="2 3" key="1">
    <citation type="submission" date="2023-09" db="EMBL/GenBank/DDBJ databases">
        <authorList>
            <person name="Rey-Velasco X."/>
        </authorList>
    </citation>
    <scope>NUCLEOTIDE SEQUENCE [LARGE SCALE GENOMIC DNA]</scope>
    <source>
        <strain evidence="2 3">P117</strain>
    </source>
</reference>
<comment type="caution">
    <text evidence="2">The sequence shown here is derived from an EMBL/GenBank/DDBJ whole genome shotgun (WGS) entry which is preliminary data.</text>
</comment>
<accession>A0ABU2ZWT2</accession>
<sequence length="357" mass="41409">MSYFAGKLRGYLNYKKIEYIHKDPNFIDLMYRFPKVIGSSSMPVIKTDTGEWLSDTTEIIEKLERIHPQPSIEVTTPRLKIISMLLEAWFDDSWLTPALYTRWLFPESFSVFKNEGGKALLPFFPKFIREFAIEKTGMARMRLYLSSMGVSDSQVKIIDMWLREQLKALDTHFSSQKYLLGNRPTIADYGLLGPMYGHLNRDPWPKKELMDKLPNLRNWVSRTHGGFDDYDKLSANDKLPETLLPILHTVANEFIPMVNTTVELSKQYVIKANKVKGDRLPRQFKNVEFPMGEGVFRRNVFSYTLWMMQRIKSEYDRFDVDQKQSVDALLTELGMGNLMESSFGPKLERSGLGVKLA</sequence>
<evidence type="ECO:0000259" key="1">
    <source>
        <dbReference type="PROSITE" id="PS50405"/>
    </source>
</evidence>
<dbReference type="InterPro" id="IPR004045">
    <property type="entry name" value="Glutathione_S-Trfase_N"/>
</dbReference>
<dbReference type="InterPro" id="IPR004046">
    <property type="entry name" value="GST_C"/>
</dbReference>
<dbReference type="EMBL" id="JAVRHX010000007">
    <property type="protein sequence ID" value="MDT0596483.1"/>
    <property type="molecule type" value="Genomic_DNA"/>
</dbReference>
<dbReference type="SUPFAM" id="SSF52833">
    <property type="entry name" value="Thioredoxin-like"/>
    <property type="match status" value="1"/>
</dbReference>
<dbReference type="Proteomes" id="UP001253545">
    <property type="component" value="Unassembled WGS sequence"/>
</dbReference>
<protein>
    <submittedName>
        <fullName evidence="2">Glutathione S-transferase family protein</fullName>
    </submittedName>
</protein>
<dbReference type="InterPro" id="IPR050931">
    <property type="entry name" value="Mito_Protein_Transport_Metaxin"/>
</dbReference>
<dbReference type="Pfam" id="PF00043">
    <property type="entry name" value="GST_C"/>
    <property type="match status" value="1"/>
</dbReference>
<gene>
    <name evidence="2" type="ORF">RM552_16630</name>
</gene>
<keyword evidence="3" id="KW-1185">Reference proteome</keyword>
<dbReference type="Gene3D" id="1.20.1050.10">
    <property type="match status" value="2"/>
</dbReference>
<dbReference type="InterPro" id="IPR036249">
    <property type="entry name" value="Thioredoxin-like_sf"/>
</dbReference>
<dbReference type="InterPro" id="IPR010987">
    <property type="entry name" value="Glutathione-S-Trfase_C-like"/>
</dbReference>
<dbReference type="PANTHER" id="PTHR12289">
    <property type="entry name" value="METAXIN RELATED"/>
    <property type="match status" value="1"/>
</dbReference>
<feature type="domain" description="GST C-terminal" evidence="1">
    <location>
        <begin position="76"/>
        <end position="244"/>
    </location>
</feature>
<organism evidence="2 3">
    <name type="scientific">Glaciecola petra</name>
    <dbReference type="NCBI Taxonomy" id="3075602"/>
    <lineage>
        <taxon>Bacteria</taxon>
        <taxon>Pseudomonadati</taxon>
        <taxon>Pseudomonadota</taxon>
        <taxon>Gammaproteobacteria</taxon>
        <taxon>Alteromonadales</taxon>
        <taxon>Alteromonadaceae</taxon>
        <taxon>Glaciecola</taxon>
    </lineage>
</organism>